<proteinExistence type="predicted"/>
<name>A0A0H2RR32_9AGAM</name>
<organism evidence="1 2">
    <name type="scientific">Schizopora paradoxa</name>
    <dbReference type="NCBI Taxonomy" id="27342"/>
    <lineage>
        <taxon>Eukaryota</taxon>
        <taxon>Fungi</taxon>
        <taxon>Dikarya</taxon>
        <taxon>Basidiomycota</taxon>
        <taxon>Agaricomycotina</taxon>
        <taxon>Agaricomycetes</taxon>
        <taxon>Hymenochaetales</taxon>
        <taxon>Schizoporaceae</taxon>
        <taxon>Schizopora</taxon>
    </lineage>
</organism>
<protein>
    <submittedName>
        <fullName evidence="1">Uncharacterized protein</fullName>
    </submittedName>
</protein>
<dbReference type="EMBL" id="KQ085949">
    <property type="protein sequence ID" value="KLO14052.1"/>
    <property type="molecule type" value="Genomic_DNA"/>
</dbReference>
<evidence type="ECO:0000313" key="2">
    <source>
        <dbReference type="Proteomes" id="UP000053477"/>
    </source>
</evidence>
<gene>
    <name evidence="1" type="ORF">SCHPADRAFT_889529</name>
</gene>
<sequence length="245" mass="27051">MNQNPSSTRVFPPIELGYRLLTNYIQTGTPKIVPIVALFLSEHMYKMAFIYSNGQSLVEVGAMASDCREGPIEIFEGTSIPPIPIFETTKGNSSSRIAHFFDFDSMTGDPNPLEIGIDVSHMERSGSVERLRKRKSLFILKGMDTRKSFVEFIDIHLLSSPNFEGTYIVLFPCSTGTRELFPNLKLPTRLSLMSIIDSVVQGRAGLKSPGQGLDAPSQGFAKSHARARALLRAIQGRARAIEGSR</sequence>
<dbReference type="AlphaFoldDB" id="A0A0H2RR32"/>
<accession>A0A0H2RR32</accession>
<evidence type="ECO:0000313" key="1">
    <source>
        <dbReference type="EMBL" id="KLO14052.1"/>
    </source>
</evidence>
<dbReference type="InParanoid" id="A0A0H2RR32"/>
<reference evidence="1 2" key="1">
    <citation type="submission" date="2015-04" db="EMBL/GenBank/DDBJ databases">
        <title>Complete genome sequence of Schizopora paradoxa KUC8140, a cosmopolitan wood degrader in East Asia.</title>
        <authorList>
            <consortium name="DOE Joint Genome Institute"/>
            <person name="Min B."/>
            <person name="Park H."/>
            <person name="Jang Y."/>
            <person name="Kim J.-J."/>
            <person name="Kim K.H."/>
            <person name="Pangilinan J."/>
            <person name="Lipzen A."/>
            <person name="Riley R."/>
            <person name="Grigoriev I.V."/>
            <person name="Spatafora J.W."/>
            <person name="Choi I.-G."/>
        </authorList>
    </citation>
    <scope>NUCLEOTIDE SEQUENCE [LARGE SCALE GENOMIC DNA]</scope>
    <source>
        <strain evidence="1 2">KUC8140</strain>
    </source>
</reference>
<keyword evidence="2" id="KW-1185">Reference proteome</keyword>
<dbReference type="Proteomes" id="UP000053477">
    <property type="component" value="Unassembled WGS sequence"/>
</dbReference>